<dbReference type="Pfam" id="PF00072">
    <property type="entry name" value="Response_reg"/>
    <property type="match status" value="1"/>
</dbReference>
<dbReference type="RefSeq" id="WP_270877430.1">
    <property type="nucleotide sequence ID" value="NZ_JAQFVF010000001.1"/>
</dbReference>
<feature type="domain" description="OmpR/PhoB-type" evidence="9">
    <location>
        <begin position="128"/>
        <end position="228"/>
    </location>
</feature>
<feature type="DNA-binding region" description="OmpR/PhoB-type" evidence="7">
    <location>
        <begin position="128"/>
        <end position="228"/>
    </location>
</feature>
<dbReference type="PANTHER" id="PTHR48111">
    <property type="entry name" value="REGULATOR OF RPOS"/>
    <property type="match status" value="1"/>
</dbReference>
<evidence type="ECO:0000256" key="5">
    <source>
        <dbReference type="ARBA" id="ARBA00023163"/>
    </source>
</evidence>
<dbReference type="SMART" id="SM00448">
    <property type="entry name" value="REC"/>
    <property type="match status" value="1"/>
</dbReference>
<evidence type="ECO:0000256" key="7">
    <source>
        <dbReference type="PROSITE-ProRule" id="PRU01091"/>
    </source>
</evidence>
<dbReference type="PROSITE" id="PS51755">
    <property type="entry name" value="OMPR_PHOB"/>
    <property type="match status" value="1"/>
</dbReference>
<dbReference type="CDD" id="cd00383">
    <property type="entry name" value="trans_reg_C"/>
    <property type="match status" value="1"/>
</dbReference>
<dbReference type="InterPro" id="IPR001867">
    <property type="entry name" value="OmpR/PhoB-type_DNA-bd"/>
</dbReference>
<dbReference type="PROSITE" id="PS50110">
    <property type="entry name" value="RESPONSE_REGULATORY"/>
    <property type="match status" value="1"/>
</dbReference>
<dbReference type="SUPFAM" id="SSF46894">
    <property type="entry name" value="C-terminal effector domain of the bipartite response regulators"/>
    <property type="match status" value="1"/>
</dbReference>
<keyword evidence="5" id="KW-0804">Transcription</keyword>
<dbReference type="SUPFAM" id="SSF52172">
    <property type="entry name" value="CheY-like"/>
    <property type="match status" value="1"/>
</dbReference>
<evidence type="ECO:0000259" key="9">
    <source>
        <dbReference type="PROSITE" id="PS51755"/>
    </source>
</evidence>
<reference evidence="11" key="1">
    <citation type="journal article" date="2019" name="Int. J. Syst. Evol. Microbiol.">
        <title>The Global Catalogue of Microorganisms (GCM) 10K type strain sequencing project: providing services to taxonomists for standard genome sequencing and annotation.</title>
        <authorList>
            <consortium name="The Broad Institute Genomics Platform"/>
            <consortium name="The Broad Institute Genome Sequencing Center for Infectious Disease"/>
            <person name="Wu L."/>
            <person name="Ma J."/>
        </authorList>
    </citation>
    <scope>NUCLEOTIDE SEQUENCE [LARGE SCALE GENOMIC DNA]</scope>
    <source>
        <strain evidence="11">KACC 11904</strain>
    </source>
</reference>
<dbReference type="Proteomes" id="UP001596044">
    <property type="component" value="Unassembled WGS sequence"/>
</dbReference>
<evidence type="ECO:0000259" key="8">
    <source>
        <dbReference type="PROSITE" id="PS50110"/>
    </source>
</evidence>
<dbReference type="SMART" id="SM00862">
    <property type="entry name" value="Trans_reg_C"/>
    <property type="match status" value="1"/>
</dbReference>
<evidence type="ECO:0000256" key="3">
    <source>
        <dbReference type="ARBA" id="ARBA00023015"/>
    </source>
</evidence>
<evidence type="ECO:0000256" key="1">
    <source>
        <dbReference type="ARBA" id="ARBA00022553"/>
    </source>
</evidence>
<dbReference type="InterPro" id="IPR011006">
    <property type="entry name" value="CheY-like_superfamily"/>
</dbReference>
<feature type="domain" description="Response regulatory" evidence="8">
    <location>
        <begin position="2"/>
        <end position="115"/>
    </location>
</feature>
<dbReference type="Gene3D" id="1.10.10.10">
    <property type="entry name" value="Winged helix-like DNA-binding domain superfamily/Winged helix DNA-binding domain"/>
    <property type="match status" value="1"/>
</dbReference>
<protein>
    <submittedName>
        <fullName evidence="10">Response regulator transcription factor</fullName>
    </submittedName>
</protein>
<evidence type="ECO:0000313" key="10">
    <source>
        <dbReference type="EMBL" id="MFC5447696.1"/>
    </source>
</evidence>
<dbReference type="Gene3D" id="3.40.50.2300">
    <property type="match status" value="1"/>
</dbReference>
<proteinExistence type="predicted"/>
<accession>A0ABW0K3R1</accession>
<evidence type="ECO:0000256" key="6">
    <source>
        <dbReference type="PROSITE-ProRule" id="PRU00169"/>
    </source>
</evidence>
<dbReference type="InterPro" id="IPR039420">
    <property type="entry name" value="WalR-like"/>
</dbReference>
<dbReference type="Pfam" id="PF00486">
    <property type="entry name" value="Trans_reg_C"/>
    <property type="match status" value="1"/>
</dbReference>
<dbReference type="EMBL" id="JBHSMJ010000009">
    <property type="protein sequence ID" value="MFC5447696.1"/>
    <property type="molecule type" value="Genomic_DNA"/>
</dbReference>
<keyword evidence="2" id="KW-0902">Two-component regulatory system</keyword>
<dbReference type="Gene3D" id="6.10.250.690">
    <property type="match status" value="1"/>
</dbReference>
<comment type="caution">
    <text evidence="10">The sequence shown here is derived from an EMBL/GenBank/DDBJ whole genome shotgun (WGS) entry which is preliminary data.</text>
</comment>
<organism evidence="10 11">
    <name type="scientific">Paenibacillus aestuarii</name>
    <dbReference type="NCBI Taxonomy" id="516965"/>
    <lineage>
        <taxon>Bacteria</taxon>
        <taxon>Bacillati</taxon>
        <taxon>Bacillota</taxon>
        <taxon>Bacilli</taxon>
        <taxon>Bacillales</taxon>
        <taxon>Paenibacillaceae</taxon>
        <taxon>Paenibacillus</taxon>
    </lineage>
</organism>
<dbReference type="InterPro" id="IPR001789">
    <property type="entry name" value="Sig_transdc_resp-reg_receiver"/>
</dbReference>
<evidence type="ECO:0000256" key="4">
    <source>
        <dbReference type="ARBA" id="ARBA00023125"/>
    </source>
</evidence>
<keyword evidence="4 7" id="KW-0238">DNA-binding</keyword>
<keyword evidence="1 6" id="KW-0597">Phosphoprotein</keyword>
<feature type="modified residue" description="4-aspartylphosphate" evidence="6">
    <location>
        <position position="51"/>
    </location>
</feature>
<evidence type="ECO:0000256" key="2">
    <source>
        <dbReference type="ARBA" id="ARBA00023012"/>
    </source>
</evidence>
<dbReference type="InterPro" id="IPR016032">
    <property type="entry name" value="Sig_transdc_resp-reg_C-effctor"/>
</dbReference>
<name>A0ABW0K3R1_9BACL</name>
<keyword evidence="3" id="KW-0805">Transcription regulation</keyword>
<gene>
    <name evidence="10" type="ORF">ACFPOG_05465</name>
</gene>
<dbReference type="InterPro" id="IPR036388">
    <property type="entry name" value="WH-like_DNA-bd_sf"/>
</dbReference>
<evidence type="ECO:0000313" key="11">
    <source>
        <dbReference type="Proteomes" id="UP001596044"/>
    </source>
</evidence>
<dbReference type="CDD" id="cd17574">
    <property type="entry name" value="REC_OmpR"/>
    <property type="match status" value="1"/>
</dbReference>
<dbReference type="PANTHER" id="PTHR48111:SF40">
    <property type="entry name" value="PHOSPHATE REGULON TRANSCRIPTIONAL REGULATORY PROTEIN PHOB"/>
    <property type="match status" value="1"/>
</dbReference>
<keyword evidence="11" id="KW-1185">Reference proteome</keyword>
<sequence length="229" mass="26168">MKVLLIEDETVIGDMIAMYLADEHHAVQRVDNGTKGLEAIREFDPDIAIIDCFLPDINGIELCKQLREISYVPIIMISMNTDVSNRIDALLAGADDYMCKPFSMKELSARVAAQMRRVNLSIQFEQNKGKEKLEAYVSVDKGLRRIIVNGHEVDTTFSEFEIMYLFDKNPGRVFTREELITYLRGNGTLVSSRAIDVYMTKLRNKIEKDPKNPQFIKTVWGLGYKYSKG</sequence>